<sequence>MSKLAELTRQAVALRKERDAELRAFARDPQASDIENAYLEEKHQKAVEERYTQRLAELRDDAERTTAEAKTKAERHMTFDTTDAAALIRSEQAWTHIVRPALEKGRTLDQALAGADEDAVFGAHRFAAAFIGDSAPVSRAVTARLSELRPDVAEEIRAGVDADAQLSAFEQTLSTASRGDTLEAAIGMQYAFGPSDETEADESDNTPTQGESLATALGARYHAV</sequence>
<dbReference type="AlphaFoldDB" id="A0A7M2XHQ0"/>
<proteinExistence type="predicted"/>
<dbReference type="RefSeq" id="WP_193902257.1">
    <property type="nucleotide sequence ID" value="NZ_CP063450.1"/>
</dbReference>
<name>A0A7M2XHQ0_9NOCA</name>
<evidence type="ECO:0000256" key="2">
    <source>
        <dbReference type="SAM" id="MobiDB-lite"/>
    </source>
</evidence>
<organism evidence="3 4">
    <name type="scientific">Rhodococcus pyridinivorans</name>
    <dbReference type="NCBI Taxonomy" id="103816"/>
    <lineage>
        <taxon>Bacteria</taxon>
        <taxon>Bacillati</taxon>
        <taxon>Actinomycetota</taxon>
        <taxon>Actinomycetes</taxon>
        <taxon>Mycobacteriales</taxon>
        <taxon>Nocardiaceae</taxon>
        <taxon>Rhodococcus</taxon>
    </lineage>
</organism>
<evidence type="ECO:0000256" key="1">
    <source>
        <dbReference type="SAM" id="Coils"/>
    </source>
</evidence>
<keyword evidence="4" id="KW-1185">Reference proteome</keyword>
<reference evidence="3 4" key="1">
    <citation type="submission" date="2020-10" db="EMBL/GenBank/DDBJ databases">
        <title>Whole genome sequence of oil-degrading bacteria Rhodococcus pyridinivorans strain 5Ap.</title>
        <authorList>
            <person name="Akhremchuk A.E."/>
            <person name="Valentovich L.N."/>
            <person name="Charniauskaya M.I."/>
            <person name="Bukliarevich H.A."/>
            <person name="Titok M.A."/>
        </authorList>
    </citation>
    <scope>NUCLEOTIDE SEQUENCE [LARGE SCALE GENOMIC DNA]</scope>
    <source>
        <strain evidence="3 4">5Ap</strain>
    </source>
</reference>
<evidence type="ECO:0000313" key="4">
    <source>
        <dbReference type="Proteomes" id="UP000593818"/>
    </source>
</evidence>
<feature type="region of interest" description="Disordered" evidence="2">
    <location>
        <begin position="194"/>
        <end position="224"/>
    </location>
</feature>
<feature type="coiled-coil region" evidence="1">
    <location>
        <begin position="48"/>
        <end position="75"/>
    </location>
</feature>
<protein>
    <submittedName>
        <fullName evidence="3">Uncharacterized protein</fullName>
    </submittedName>
</protein>
<keyword evidence="1" id="KW-0175">Coiled coil</keyword>
<dbReference type="Proteomes" id="UP000593818">
    <property type="component" value="Chromosome"/>
</dbReference>
<accession>A0A7M2XHQ0</accession>
<evidence type="ECO:0000313" key="3">
    <source>
        <dbReference type="EMBL" id="QOV97227.1"/>
    </source>
</evidence>
<dbReference type="EMBL" id="CP063450">
    <property type="protein sequence ID" value="QOV97227.1"/>
    <property type="molecule type" value="Genomic_DNA"/>
</dbReference>
<gene>
    <name evidence="3" type="ORF">INP59_14755</name>
</gene>